<proteinExistence type="inferred from homology"/>
<dbReference type="InParanoid" id="A0A482WYL0"/>
<evidence type="ECO:0000256" key="9">
    <source>
        <dbReference type="ARBA" id="ARBA00052530"/>
    </source>
</evidence>
<evidence type="ECO:0000256" key="2">
    <source>
        <dbReference type="ARBA" id="ARBA00005928"/>
    </source>
</evidence>
<comment type="catalytic activity">
    <reaction evidence="9 10">
        <text>a long-chain fatty acyl-CoA + 2 NADPH + 2 H(+) = a long-chain primary fatty alcohol + 2 NADP(+) + CoA</text>
        <dbReference type="Rhea" id="RHEA:52716"/>
        <dbReference type="ChEBI" id="CHEBI:15378"/>
        <dbReference type="ChEBI" id="CHEBI:57287"/>
        <dbReference type="ChEBI" id="CHEBI:57783"/>
        <dbReference type="ChEBI" id="CHEBI:58349"/>
        <dbReference type="ChEBI" id="CHEBI:77396"/>
        <dbReference type="ChEBI" id="CHEBI:83139"/>
        <dbReference type="EC" id="1.2.1.84"/>
    </reaction>
</comment>
<name>A0A482WYL0_LAOST</name>
<dbReference type="EMBL" id="QKKF02022000">
    <property type="protein sequence ID" value="RZF38687.1"/>
    <property type="molecule type" value="Genomic_DNA"/>
</dbReference>
<keyword evidence="7 10" id="KW-0443">Lipid metabolism</keyword>
<dbReference type="GO" id="GO:0102965">
    <property type="term" value="F:alcohol-forming long-chain fatty acyl-CoA reductase activity"/>
    <property type="evidence" value="ECO:0007669"/>
    <property type="project" value="UniProtKB-EC"/>
</dbReference>
<gene>
    <name evidence="13" type="ORF">LSTR_LSTR003493</name>
</gene>
<evidence type="ECO:0000256" key="7">
    <source>
        <dbReference type="ARBA" id="ARBA00023098"/>
    </source>
</evidence>
<dbReference type="InterPro" id="IPR013120">
    <property type="entry name" value="FAR_NAD-bd"/>
</dbReference>
<dbReference type="Pfam" id="PF03015">
    <property type="entry name" value="Sterile"/>
    <property type="match status" value="1"/>
</dbReference>
<evidence type="ECO:0000256" key="8">
    <source>
        <dbReference type="ARBA" id="ARBA00023136"/>
    </source>
</evidence>
<feature type="domain" description="Fatty acyl-CoA reductase C-terminal" evidence="11">
    <location>
        <begin position="367"/>
        <end position="459"/>
    </location>
</feature>
<sequence length="506" mass="58335">MKTEPKISIPEFFKGRNVLITGATGFMGKVLVEKLLRCCPEIGRIYIILRSRGDKSPKERWDEITELPVFDRLKTEYPKNLEKIYVMEGDVAEKNLGLAVHHQIMLEEDVSVVFHSAASVRFDDPLSKAIFLNTRGALESIKLAGRMRNLQCYVYVSTAYCNSHLDVPEIEEKVYPAEYDYNMLIKLLESHAKPEEIDVLAKKIIEKHPNTYTFSKSLAEQVMADYSTKIPIVIVRPSIVIHSIYEPFTGWLDNLNGPFSIIAGVNKGIMRVFLCDENCSLDCVGVDCAINSLIVSAWHKAIAEEREKKQLNIYNCVCDNVRTLTIGDIINSAPSAYDNPYTDVLWYPSLVTTTNKTLFTFLFYILQIIPSLFLDAVLWLFSYKPMFLKLNRKIYISCFALHTFTTKVIRFSNRCYQSLWTAVSEADRKIFFMNLPEEITVSDILLLGHLGMRKYYFHESESNLPQARVKFNRLYWADRTLRVFVLGIFAWFSSKYVINTLYRFVS</sequence>
<dbReference type="AlphaFoldDB" id="A0A482WYL0"/>
<keyword evidence="4 10" id="KW-0812">Transmembrane</keyword>
<evidence type="ECO:0000256" key="3">
    <source>
        <dbReference type="ARBA" id="ARBA00022516"/>
    </source>
</evidence>
<organism evidence="13 14">
    <name type="scientific">Laodelphax striatellus</name>
    <name type="common">Small brown planthopper</name>
    <name type="synonym">Delphax striatella</name>
    <dbReference type="NCBI Taxonomy" id="195883"/>
    <lineage>
        <taxon>Eukaryota</taxon>
        <taxon>Metazoa</taxon>
        <taxon>Ecdysozoa</taxon>
        <taxon>Arthropoda</taxon>
        <taxon>Hexapoda</taxon>
        <taxon>Insecta</taxon>
        <taxon>Pterygota</taxon>
        <taxon>Neoptera</taxon>
        <taxon>Paraneoptera</taxon>
        <taxon>Hemiptera</taxon>
        <taxon>Auchenorrhyncha</taxon>
        <taxon>Fulgoroidea</taxon>
        <taxon>Delphacidae</taxon>
        <taxon>Criomorphinae</taxon>
        <taxon>Laodelphax</taxon>
    </lineage>
</organism>
<evidence type="ECO:0000259" key="12">
    <source>
        <dbReference type="Pfam" id="PF07993"/>
    </source>
</evidence>
<dbReference type="OrthoDB" id="429813at2759"/>
<evidence type="ECO:0000256" key="4">
    <source>
        <dbReference type="ARBA" id="ARBA00022692"/>
    </source>
</evidence>
<evidence type="ECO:0000256" key="5">
    <source>
        <dbReference type="ARBA" id="ARBA00022857"/>
    </source>
</evidence>
<evidence type="ECO:0000313" key="14">
    <source>
        <dbReference type="Proteomes" id="UP000291343"/>
    </source>
</evidence>
<keyword evidence="14" id="KW-1185">Reference proteome</keyword>
<keyword evidence="3 10" id="KW-0444">Lipid biosynthesis</keyword>
<feature type="transmembrane region" description="Helical" evidence="10">
    <location>
        <begin position="480"/>
        <end position="498"/>
    </location>
</feature>
<keyword evidence="10" id="KW-0560">Oxidoreductase</keyword>
<evidence type="ECO:0000256" key="1">
    <source>
        <dbReference type="ARBA" id="ARBA00004141"/>
    </source>
</evidence>
<dbReference type="Proteomes" id="UP000291343">
    <property type="component" value="Unassembled WGS sequence"/>
</dbReference>
<comment type="subcellular location">
    <subcellularLocation>
        <location evidence="1">Membrane</location>
        <topology evidence="1">Multi-pass membrane protein</topology>
    </subcellularLocation>
</comment>
<comment type="function">
    <text evidence="10">Catalyzes the reduction of fatty acyl-CoA to fatty alcohols.</text>
</comment>
<feature type="transmembrane region" description="Helical" evidence="10">
    <location>
        <begin position="361"/>
        <end position="383"/>
    </location>
</feature>
<dbReference type="CDD" id="cd09071">
    <property type="entry name" value="FAR_C"/>
    <property type="match status" value="1"/>
</dbReference>
<dbReference type="InterPro" id="IPR036291">
    <property type="entry name" value="NAD(P)-bd_dom_sf"/>
</dbReference>
<dbReference type="Pfam" id="PF07993">
    <property type="entry name" value="NAD_binding_4"/>
    <property type="match status" value="1"/>
</dbReference>
<dbReference type="GO" id="GO:0016020">
    <property type="term" value="C:membrane"/>
    <property type="evidence" value="ECO:0007669"/>
    <property type="project" value="UniProtKB-SubCell"/>
</dbReference>
<dbReference type="GO" id="GO:0080019">
    <property type="term" value="F:alcohol-forming very long-chain fatty acyl-CoA reductase activity"/>
    <property type="evidence" value="ECO:0007669"/>
    <property type="project" value="InterPro"/>
</dbReference>
<dbReference type="STRING" id="195883.A0A482WYL0"/>
<dbReference type="EC" id="1.2.1.84" evidence="10"/>
<dbReference type="GO" id="GO:0005777">
    <property type="term" value="C:peroxisome"/>
    <property type="evidence" value="ECO:0007669"/>
    <property type="project" value="TreeGrafter"/>
</dbReference>
<keyword evidence="8 10" id="KW-0472">Membrane</keyword>
<feature type="domain" description="Thioester reductase (TE)" evidence="12">
    <location>
        <begin position="20"/>
        <end position="292"/>
    </location>
</feature>
<comment type="caution">
    <text evidence="13">The sequence shown here is derived from an EMBL/GenBank/DDBJ whole genome shotgun (WGS) entry which is preliminary data.</text>
</comment>
<dbReference type="FunFam" id="3.40.50.720:FF:000143">
    <property type="entry name" value="Fatty acyl-CoA reductase"/>
    <property type="match status" value="1"/>
</dbReference>
<evidence type="ECO:0000256" key="6">
    <source>
        <dbReference type="ARBA" id="ARBA00022989"/>
    </source>
</evidence>
<dbReference type="Gene3D" id="3.40.50.720">
    <property type="entry name" value="NAD(P)-binding Rossmann-like Domain"/>
    <property type="match status" value="1"/>
</dbReference>
<dbReference type="PANTHER" id="PTHR11011">
    <property type="entry name" value="MALE STERILITY PROTEIN 2-RELATED"/>
    <property type="match status" value="1"/>
</dbReference>
<dbReference type="InterPro" id="IPR033640">
    <property type="entry name" value="FAR_C"/>
</dbReference>
<evidence type="ECO:0000256" key="10">
    <source>
        <dbReference type="RuleBase" id="RU363097"/>
    </source>
</evidence>
<evidence type="ECO:0000259" key="11">
    <source>
        <dbReference type="Pfam" id="PF03015"/>
    </source>
</evidence>
<evidence type="ECO:0000313" key="13">
    <source>
        <dbReference type="EMBL" id="RZF38687.1"/>
    </source>
</evidence>
<dbReference type="InterPro" id="IPR026055">
    <property type="entry name" value="FAR"/>
</dbReference>
<dbReference type="CDD" id="cd05236">
    <property type="entry name" value="FAR-N_SDR_e"/>
    <property type="match status" value="1"/>
</dbReference>
<dbReference type="GO" id="GO:0035336">
    <property type="term" value="P:long-chain fatty-acyl-CoA metabolic process"/>
    <property type="evidence" value="ECO:0007669"/>
    <property type="project" value="TreeGrafter"/>
</dbReference>
<keyword evidence="6 10" id="KW-1133">Transmembrane helix</keyword>
<dbReference type="SMR" id="A0A482WYL0"/>
<accession>A0A482WYL0</accession>
<keyword evidence="5 10" id="KW-0521">NADP</keyword>
<dbReference type="SUPFAM" id="SSF51735">
    <property type="entry name" value="NAD(P)-binding Rossmann-fold domains"/>
    <property type="match status" value="1"/>
</dbReference>
<reference evidence="13 14" key="1">
    <citation type="journal article" date="2017" name="Gigascience">
        <title>Genome sequence of the small brown planthopper, Laodelphax striatellus.</title>
        <authorList>
            <person name="Zhu J."/>
            <person name="Jiang F."/>
            <person name="Wang X."/>
            <person name="Yang P."/>
            <person name="Bao Y."/>
            <person name="Zhao W."/>
            <person name="Wang W."/>
            <person name="Lu H."/>
            <person name="Wang Q."/>
            <person name="Cui N."/>
            <person name="Li J."/>
            <person name="Chen X."/>
            <person name="Luo L."/>
            <person name="Yu J."/>
            <person name="Kang L."/>
            <person name="Cui F."/>
        </authorList>
    </citation>
    <scope>NUCLEOTIDE SEQUENCE [LARGE SCALE GENOMIC DNA]</scope>
    <source>
        <strain evidence="13">Lst14</strain>
    </source>
</reference>
<protein>
    <recommendedName>
        <fullName evidence="10">Fatty acyl-CoA reductase</fullName>
        <ecNumber evidence="10">1.2.1.84</ecNumber>
    </recommendedName>
</protein>
<comment type="similarity">
    <text evidence="2 10">Belongs to the fatty acyl-CoA reductase family.</text>
</comment>
<dbReference type="PANTHER" id="PTHR11011:SF24">
    <property type="entry name" value="FATTY ACYL-COA REDUCTASE"/>
    <property type="match status" value="1"/>
</dbReference>